<reference evidence="8 9" key="1">
    <citation type="submission" date="2016-11" db="EMBL/GenBank/DDBJ databases">
        <authorList>
            <person name="Jaros S."/>
            <person name="Januszkiewicz K."/>
            <person name="Wedrychowicz H."/>
        </authorList>
    </citation>
    <scope>NUCLEOTIDE SEQUENCE [LARGE SCALE GENOMIC DNA]</scope>
    <source>
        <strain evidence="8 9">DSM 16917</strain>
    </source>
</reference>
<keyword evidence="5 7" id="KW-1133">Transmembrane helix</keyword>
<dbReference type="NCBIfam" id="NF009301">
    <property type="entry name" value="PRK12658.1"/>
    <property type="match status" value="1"/>
</dbReference>
<evidence type="ECO:0000256" key="2">
    <source>
        <dbReference type="ARBA" id="ARBA00010388"/>
    </source>
</evidence>
<evidence type="ECO:0000256" key="4">
    <source>
        <dbReference type="ARBA" id="ARBA00022692"/>
    </source>
</evidence>
<evidence type="ECO:0000313" key="8">
    <source>
        <dbReference type="EMBL" id="SHI19293.1"/>
    </source>
</evidence>
<keyword evidence="3" id="KW-1003">Cell membrane</keyword>
<dbReference type="InterPro" id="IPR039428">
    <property type="entry name" value="NUOK/Mnh_C1-like"/>
</dbReference>
<evidence type="ECO:0000256" key="7">
    <source>
        <dbReference type="SAM" id="Phobius"/>
    </source>
</evidence>
<feature type="transmembrane region" description="Helical" evidence="7">
    <location>
        <begin position="6"/>
        <end position="21"/>
    </location>
</feature>
<evidence type="ECO:0000256" key="3">
    <source>
        <dbReference type="ARBA" id="ARBA00022475"/>
    </source>
</evidence>
<gene>
    <name evidence="8" type="ORF">SAMN02745129_4654</name>
</gene>
<name>A0A1M5Z5X6_9GAMM</name>
<keyword evidence="9" id="KW-1185">Reference proteome</keyword>
<keyword evidence="6 7" id="KW-0472">Membrane</keyword>
<feature type="transmembrane region" description="Helical" evidence="7">
    <location>
        <begin position="28"/>
        <end position="46"/>
    </location>
</feature>
<dbReference type="Proteomes" id="UP000184268">
    <property type="component" value="Unassembled WGS sequence"/>
</dbReference>
<dbReference type="PANTHER" id="PTHR34583">
    <property type="entry name" value="ANTIPORTER SUBUNIT MNHC2-RELATED"/>
    <property type="match status" value="1"/>
</dbReference>
<sequence length="118" mass="12362">METLWSLVAGALVAAGIYLMLERHVLRVIFGLILLSNAINLAIFVAGRLTPGVPPLIAADALLPPEGAANSLPQALILTAIVIGFGLLVFALMLCFRAFRQSDSADIDGMSDSDSEGP</sequence>
<dbReference type="AlphaFoldDB" id="A0A1M5Z5X6"/>
<dbReference type="EMBL" id="FQXG01000009">
    <property type="protein sequence ID" value="SHI19293.1"/>
    <property type="molecule type" value="Genomic_DNA"/>
</dbReference>
<dbReference type="Pfam" id="PF00420">
    <property type="entry name" value="Oxidored_q2"/>
    <property type="match status" value="1"/>
</dbReference>
<comment type="subcellular location">
    <subcellularLocation>
        <location evidence="1">Cell membrane</location>
        <topology evidence="1">Multi-pass membrane protein</topology>
    </subcellularLocation>
</comment>
<dbReference type="RefSeq" id="WP_067661929.1">
    <property type="nucleotide sequence ID" value="NZ_FQXG01000009.1"/>
</dbReference>
<organism evidence="8 9">
    <name type="scientific">Ferrimonas marina</name>
    <dbReference type="NCBI Taxonomy" id="299255"/>
    <lineage>
        <taxon>Bacteria</taxon>
        <taxon>Pseudomonadati</taxon>
        <taxon>Pseudomonadota</taxon>
        <taxon>Gammaproteobacteria</taxon>
        <taxon>Alteromonadales</taxon>
        <taxon>Ferrimonadaceae</taxon>
        <taxon>Ferrimonas</taxon>
    </lineage>
</organism>
<comment type="similarity">
    <text evidence="2">Belongs to the CPA3 antiporters (TC 2.A.63) subunit C family.</text>
</comment>
<proteinExistence type="inferred from homology"/>
<protein>
    <submittedName>
        <fullName evidence="8">Multicomponent Na+:H+ antiporter subunit C</fullName>
    </submittedName>
</protein>
<dbReference type="PANTHER" id="PTHR34583:SF2">
    <property type="entry name" value="ANTIPORTER SUBUNIT MNHC2-RELATED"/>
    <property type="match status" value="1"/>
</dbReference>
<dbReference type="GO" id="GO:0005886">
    <property type="term" value="C:plasma membrane"/>
    <property type="evidence" value="ECO:0007669"/>
    <property type="project" value="UniProtKB-SubCell"/>
</dbReference>
<dbReference type="STRING" id="299255.SAMN02745129_4654"/>
<evidence type="ECO:0000256" key="5">
    <source>
        <dbReference type="ARBA" id="ARBA00022989"/>
    </source>
</evidence>
<evidence type="ECO:0000256" key="1">
    <source>
        <dbReference type="ARBA" id="ARBA00004651"/>
    </source>
</evidence>
<dbReference type="OrthoDB" id="9799219at2"/>
<evidence type="ECO:0000256" key="6">
    <source>
        <dbReference type="ARBA" id="ARBA00023136"/>
    </source>
</evidence>
<dbReference type="Gene3D" id="1.10.287.3510">
    <property type="match status" value="1"/>
</dbReference>
<dbReference type="InterPro" id="IPR050601">
    <property type="entry name" value="CPA3_antiporter_subunitC"/>
</dbReference>
<feature type="transmembrane region" description="Helical" evidence="7">
    <location>
        <begin position="75"/>
        <end position="96"/>
    </location>
</feature>
<accession>A0A1M5Z5X6</accession>
<evidence type="ECO:0000313" key="9">
    <source>
        <dbReference type="Proteomes" id="UP000184268"/>
    </source>
</evidence>
<keyword evidence="4 7" id="KW-0812">Transmembrane</keyword>